<dbReference type="AlphaFoldDB" id="A0A5C6BXG6"/>
<dbReference type="EMBL" id="SJPU01000002">
    <property type="protein sequence ID" value="TWU16983.1"/>
    <property type="molecule type" value="Genomic_DNA"/>
</dbReference>
<organism evidence="1 2">
    <name type="scientific">Allorhodopirellula heiligendammensis</name>
    <dbReference type="NCBI Taxonomy" id="2714739"/>
    <lineage>
        <taxon>Bacteria</taxon>
        <taxon>Pseudomonadati</taxon>
        <taxon>Planctomycetota</taxon>
        <taxon>Planctomycetia</taxon>
        <taxon>Pirellulales</taxon>
        <taxon>Pirellulaceae</taxon>
        <taxon>Allorhodopirellula</taxon>
    </lineage>
</organism>
<gene>
    <name evidence="1" type="ORF">Poly21_41920</name>
</gene>
<keyword evidence="2" id="KW-1185">Reference proteome</keyword>
<sequence length="46" mass="5177">MNALLQETADDLLTQHNNVKLCNVSFLENQGFKGRSRKSSAVVRGW</sequence>
<reference evidence="1 2" key="1">
    <citation type="journal article" date="2020" name="Antonie Van Leeuwenhoek">
        <title>Rhodopirellula heiligendammensis sp. nov., Rhodopirellula pilleata sp. nov., and Rhodopirellula solitaria sp. nov. isolated from natural or artificial marine surfaces in Northern Germany and California, USA, and emended description of the genus Rhodopirellula.</title>
        <authorList>
            <person name="Kallscheuer N."/>
            <person name="Wiegand S."/>
            <person name="Jogler M."/>
            <person name="Boedeker C."/>
            <person name="Peeters S.H."/>
            <person name="Rast P."/>
            <person name="Heuer A."/>
            <person name="Jetten M.S.M."/>
            <person name="Rohde M."/>
            <person name="Jogler C."/>
        </authorList>
    </citation>
    <scope>NUCLEOTIDE SEQUENCE [LARGE SCALE GENOMIC DNA]</scope>
    <source>
        <strain evidence="1 2">Poly21</strain>
    </source>
</reference>
<evidence type="ECO:0000313" key="2">
    <source>
        <dbReference type="Proteomes" id="UP000319908"/>
    </source>
</evidence>
<proteinExistence type="predicted"/>
<name>A0A5C6BXG6_9BACT</name>
<evidence type="ECO:0000313" key="1">
    <source>
        <dbReference type="EMBL" id="TWU16983.1"/>
    </source>
</evidence>
<dbReference type="Proteomes" id="UP000319908">
    <property type="component" value="Unassembled WGS sequence"/>
</dbReference>
<protein>
    <submittedName>
        <fullName evidence="1">Uncharacterized protein</fullName>
    </submittedName>
</protein>
<comment type="caution">
    <text evidence="1">The sequence shown here is derived from an EMBL/GenBank/DDBJ whole genome shotgun (WGS) entry which is preliminary data.</text>
</comment>
<accession>A0A5C6BXG6</accession>